<dbReference type="PRINTS" id="PR00146">
    <property type="entry name" value="DHPICSNTHASE"/>
</dbReference>
<proteinExistence type="inferred from homology"/>
<comment type="caution">
    <text evidence="3">The sequence shown here is derived from an EMBL/GenBank/DDBJ whole genome shotgun (WGS) entry which is preliminary data.</text>
</comment>
<dbReference type="Gene3D" id="3.20.20.70">
    <property type="entry name" value="Aldolase class I"/>
    <property type="match status" value="1"/>
</dbReference>
<dbReference type="InterPro" id="IPR002220">
    <property type="entry name" value="DapA-like"/>
</dbReference>
<evidence type="ECO:0000313" key="3">
    <source>
        <dbReference type="EMBL" id="CAF9909581.1"/>
    </source>
</evidence>
<dbReference type="CDD" id="cd00408">
    <property type="entry name" value="DHDPS-like"/>
    <property type="match status" value="1"/>
</dbReference>
<comment type="similarity">
    <text evidence="1">Belongs to the DapA family.</text>
</comment>
<accession>A0A8H3ELV2</accession>
<protein>
    <recommendedName>
        <fullName evidence="5">Dihydrodipicolinate synthetase</fullName>
    </recommendedName>
</protein>
<dbReference type="Proteomes" id="UP000664169">
    <property type="component" value="Unassembled WGS sequence"/>
</dbReference>
<dbReference type="AlphaFoldDB" id="A0A8H3ELV2"/>
<evidence type="ECO:0000256" key="1">
    <source>
        <dbReference type="PIRNR" id="PIRNR001365"/>
    </source>
</evidence>
<evidence type="ECO:0000256" key="2">
    <source>
        <dbReference type="PIRSR" id="PIRSR001365-1"/>
    </source>
</evidence>
<dbReference type="PANTHER" id="PTHR12128:SF52">
    <property type="entry name" value="4-HYDROXY-2-OXOGLUTARATE ALDOLASE, MITOCHONDRIAL-RELATED"/>
    <property type="match status" value="1"/>
</dbReference>
<evidence type="ECO:0008006" key="5">
    <source>
        <dbReference type="Google" id="ProtNLM"/>
    </source>
</evidence>
<dbReference type="Pfam" id="PF00701">
    <property type="entry name" value="DHDPS"/>
    <property type="match status" value="1"/>
</dbReference>
<keyword evidence="1" id="KW-0456">Lyase</keyword>
<feature type="active site" description="Proton donor/acceptor" evidence="2">
    <location>
        <position position="166"/>
    </location>
</feature>
<dbReference type="InterPro" id="IPR013785">
    <property type="entry name" value="Aldolase_TIM"/>
</dbReference>
<dbReference type="GO" id="GO:0008840">
    <property type="term" value="F:4-hydroxy-tetrahydrodipicolinate synthase activity"/>
    <property type="evidence" value="ECO:0007669"/>
    <property type="project" value="TreeGrafter"/>
</dbReference>
<dbReference type="EMBL" id="CAJPDQ010000005">
    <property type="protein sequence ID" value="CAF9909581.1"/>
    <property type="molecule type" value="Genomic_DNA"/>
</dbReference>
<dbReference type="PIRSF" id="PIRSF001365">
    <property type="entry name" value="DHDPS"/>
    <property type="match status" value="1"/>
</dbReference>
<dbReference type="PANTHER" id="PTHR12128">
    <property type="entry name" value="DIHYDRODIPICOLINATE SYNTHASE"/>
    <property type="match status" value="1"/>
</dbReference>
<reference evidence="3" key="1">
    <citation type="submission" date="2021-03" db="EMBL/GenBank/DDBJ databases">
        <authorList>
            <person name="Tagirdzhanova G."/>
        </authorList>
    </citation>
    <scope>NUCLEOTIDE SEQUENCE</scope>
</reference>
<keyword evidence="4" id="KW-1185">Reference proteome</keyword>
<feature type="active site" description="Schiff-base intermediate with substrate" evidence="2">
    <location>
        <position position="195"/>
    </location>
</feature>
<evidence type="ECO:0000313" key="4">
    <source>
        <dbReference type="Proteomes" id="UP000664169"/>
    </source>
</evidence>
<sequence length="344" mass="36793">MAPHRMATPESNDGDVIQYNNISRPLTSGIYAPTPCFFLDNEELDLAAISHHAVTLARAGLAGIATQGSNGEAVHLTPAERILVTKTTRTALDAAGFSSLPIIVGCGAQSTRETIALCKDAAIARGDYVLILPPSYFNFGLRYPLESLITFFRDVADASPLPVLIYNFPAAAAGIDLSSDTLLHLAKHPNIVGTKLTDGNLGRMNRVIAGTSLLLQQQKQQQQSHPYITLAGSADFLLPSLHLGAEGGLVGLANILPKTCVALQHAWENGNTKQARFLAGVLSRADEIVQKGGIVGTKAVMQEKMGYGGFCRRPLPRLGEGIAELDLRTWMDGIQEGWSVEQSL</sequence>
<dbReference type="OrthoDB" id="191315at2759"/>
<dbReference type="SUPFAM" id="SSF51569">
    <property type="entry name" value="Aldolase"/>
    <property type="match status" value="1"/>
</dbReference>
<gene>
    <name evidence="3" type="ORF">GOMPHAMPRED_006810</name>
</gene>
<name>A0A8H3ELV2_9LECA</name>
<organism evidence="3 4">
    <name type="scientific">Gomphillus americanus</name>
    <dbReference type="NCBI Taxonomy" id="1940652"/>
    <lineage>
        <taxon>Eukaryota</taxon>
        <taxon>Fungi</taxon>
        <taxon>Dikarya</taxon>
        <taxon>Ascomycota</taxon>
        <taxon>Pezizomycotina</taxon>
        <taxon>Lecanoromycetes</taxon>
        <taxon>OSLEUM clade</taxon>
        <taxon>Ostropomycetidae</taxon>
        <taxon>Ostropales</taxon>
        <taxon>Graphidaceae</taxon>
        <taxon>Gomphilloideae</taxon>
        <taxon>Gomphillus</taxon>
    </lineage>
</organism>
<dbReference type="SMART" id="SM01130">
    <property type="entry name" value="DHDPS"/>
    <property type="match status" value="1"/>
</dbReference>